<proteinExistence type="predicted"/>
<dbReference type="SUPFAM" id="SSF53187">
    <property type="entry name" value="Zn-dependent exopeptidases"/>
    <property type="match status" value="1"/>
</dbReference>
<name>A0A074Y9P2_AURSE</name>
<dbReference type="HOGENOM" id="CLU_636125_0_0_1"/>
<reference evidence="1 2" key="1">
    <citation type="journal article" date="2014" name="BMC Genomics">
        <title>Genome sequencing of four Aureobasidium pullulans varieties: biotechnological potential, stress tolerance, and description of new species.</title>
        <authorList>
            <person name="Gostin Ar C."/>
            <person name="Ohm R.A."/>
            <person name="Kogej T."/>
            <person name="Sonjak S."/>
            <person name="Turk M."/>
            <person name="Zajc J."/>
            <person name="Zalar P."/>
            <person name="Grube M."/>
            <person name="Sun H."/>
            <person name="Han J."/>
            <person name="Sharma A."/>
            <person name="Chiniquy J."/>
            <person name="Ngan C.Y."/>
            <person name="Lipzen A."/>
            <person name="Barry K."/>
            <person name="Grigoriev I.V."/>
            <person name="Gunde-Cimerman N."/>
        </authorList>
    </citation>
    <scope>NUCLEOTIDE SEQUENCE [LARGE SCALE GENOMIC DNA]</scope>
    <source>
        <strain evidence="1 2">EXF-2481</strain>
    </source>
</reference>
<dbReference type="STRING" id="1043005.A0A074Y9P2"/>
<dbReference type="OrthoDB" id="3909892at2759"/>
<evidence type="ECO:0000313" key="1">
    <source>
        <dbReference type="EMBL" id="KEQ90912.1"/>
    </source>
</evidence>
<dbReference type="RefSeq" id="XP_013339373.1">
    <property type="nucleotide sequence ID" value="XM_013483919.1"/>
</dbReference>
<gene>
    <name evidence="1" type="ORF">AUEXF2481DRAFT_33554</name>
</gene>
<dbReference type="Proteomes" id="UP000030641">
    <property type="component" value="Unassembled WGS sequence"/>
</dbReference>
<dbReference type="InParanoid" id="A0A074Y9P2"/>
<keyword evidence="2" id="KW-1185">Reference proteome</keyword>
<evidence type="ECO:0000313" key="2">
    <source>
        <dbReference type="Proteomes" id="UP000030641"/>
    </source>
</evidence>
<accession>A0A074Y9P2</accession>
<organism evidence="1 2">
    <name type="scientific">Aureobasidium subglaciale (strain EXF-2481)</name>
    <name type="common">Aureobasidium pullulans var. subglaciale</name>
    <dbReference type="NCBI Taxonomy" id="1043005"/>
    <lineage>
        <taxon>Eukaryota</taxon>
        <taxon>Fungi</taxon>
        <taxon>Dikarya</taxon>
        <taxon>Ascomycota</taxon>
        <taxon>Pezizomycotina</taxon>
        <taxon>Dothideomycetes</taxon>
        <taxon>Dothideomycetidae</taxon>
        <taxon>Dothideales</taxon>
        <taxon>Saccotheciaceae</taxon>
        <taxon>Aureobasidium</taxon>
    </lineage>
</organism>
<dbReference type="GeneID" id="25364881"/>
<protein>
    <submittedName>
        <fullName evidence="1">Uncharacterized protein</fullName>
    </submittedName>
</protein>
<dbReference type="AlphaFoldDB" id="A0A074Y9P2"/>
<dbReference type="EMBL" id="KL584784">
    <property type="protein sequence ID" value="KEQ90912.1"/>
    <property type="molecule type" value="Genomic_DNA"/>
</dbReference>
<sequence length="428" mass="46855">MVRFAMGREMMRHRRHVAIPPPTPPNEEYCVNQSVGQSLLSEILPQHIKQENVVTDLPRENWKEVIEMAIDAQENHLTKFLDEFSAAMEPPLQPPPGKQGWNDYATTAPVAAVIGTFLSARQLQCISLGSPQFPSMVSIFDEGEGPCLVLNGLLTPRTLLLSRSFNEGLGQHPCMTPLPADAAGTAAIVAAYAYLHSIREHLVGTIVLEAISDTEEGHLGTCHHLLHTDERSALWKGDCMITAASRSTSHSPISSPDTSIFRTGTRTIDSATFDVNTLRWTDKPPTNAFTASRLSTTCAMHPIATSLSNNSKRILGCRPSIPDFQTGHAHGSHARFWAEVGVPSFCLGVGGVDNPAFALSREQTSEGDDADRNHMVDSGIQDVQMKDEHPAETTRIQTRVSEADQKQWIQLVKVLVLTAWDQVGLEST</sequence>